<keyword evidence="7 9" id="KW-0472">Membrane</keyword>
<organism evidence="10 11">
    <name type="scientific">Undibacterium danionis</name>
    <dbReference type="NCBI Taxonomy" id="1812100"/>
    <lineage>
        <taxon>Bacteria</taxon>
        <taxon>Pseudomonadati</taxon>
        <taxon>Pseudomonadota</taxon>
        <taxon>Betaproteobacteria</taxon>
        <taxon>Burkholderiales</taxon>
        <taxon>Oxalobacteraceae</taxon>
        <taxon>Undibacterium</taxon>
    </lineage>
</organism>
<evidence type="ECO:0000256" key="5">
    <source>
        <dbReference type="ARBA" id="ARBA00022692"/>
    </source>
</evidence>
<evidence type="ECO:0000256" key="9">
    <source>
        <dbReference type="SAM" id="Phobius"/>
    </source>
</evidence>
<comment type="subcellular location">
    <subcellularLocation>
        <location evidence="1">Cell membrane</location>
        <topology evidence="1">Multi-pass membrane protein</topology>
    </subcellularLocation>
</comment>
<comment type="caution">
    <text evidence="10">The sequence shown here is derived from an EMBL/GenBank/DDBJ whole genome shotgun (WGS) entry which is preliminary data.</text>
</comment>
<dbReference type="EMBL" id="JBHLXJ010000018">
    <property type="protein sequence ID" value="MFC0351500.1"/>
    <property type="molecule type" value="Genomic_DNA"/>
</dbReference>
<reference evidence="10 11" key="1">
    <citation type="submission" date="2024-09" db="EMBL/GenBank/DDBJ databases">
        <authorList>
            <person name="Sun Q."/>
            <person name="Mori K."/>
        </authorList>
    </citation>
    <scope>NUCLEOTIDE SEQUENCE [LARGE SCALE GENOMIC DNA]</scope>
    <source>
        <strain evidence="10 11">CCM 8677</strain>
    </source>
</reference>
<feature type="transmembrane region" description="Helical" evidence="9">
    <location>
        <begin position="328"/>
        <end position="350"/>
    </location>
</feature>
<feature type="transmembrane region" description="Helical" evidence="9">
    <location>
        <begin position="265"/>
        <end position="292"/>
    </location>
</feature>
<keyword evidence="4" id="KW-1003">Cell membrane</keyword>
<evidence type="ECO:0000256" key="8">
    <source>
        <dbReference type="SAM" id="MobiDB-lite"/>
    </source>
</evidence>
<dbReference type="Pfam" id="PF01032">
    <property type="entry name" value="FecCD"/>
    <property type="match status" value="1"/>
</dbReference>
<evidence type="ECO:0000256" key="1">
    <source>
        <dbReference type="ARBA" id="ARBA00004651"/>
    </source>
</evidence>
<proteinExistence type="inferred from homology"/>
<feature type="region of interest" description="Disordered" evidence="8">
    <location>
        <begin position="1"/>
        <end position="26"/>
    </location>
</feature>
<sequence>MSSLGLAMPVGDENKDKPTDQIEVSSPPRLAQRSRVWRFGFALVLLSAALVLLGVGVGSTGWESVATMWEQTLAMQIVWDIRLPRTLGAWLAGSLLGLSGAVAQGLFRNPLADPYLLGSASGASLGVSTALTLFGVSPFATAWLVRLGLTGAAFIGAVSAVLLTLLLARGVQHTLRLLLAGVIVGVVLGAVGSLVTMLRPDIVQAMQAFMLGSTGFIGWSACAVMVSVLVMCVLASVALSHALDGLSLGEATAASLGLPLPQMRAALVVVIALSAGTAVAQAGLIVFVGLAAPHLVRSVVKTTHASLIVLASLMGAVLLTAADILSRWLIAPQELPVGVLTAILGGGYLLRLMHSQRRYENGGGL</sequence>
<evidence type="ECO:0000256" key="7">
    <source>
        <dbReference type="ARBA" id="ARBA00023136"/>
    </source>
</evidence>
<dbReference type="CDD" id="cd06550">
    <property type="entry name" value="TM_ABC_iron-siderophores_like"/>
    <property type="match status" value="1"/>
</dbReference>
<feature type="transmembrane region" description="Helical" evidence="9">
    <location>
        <begin position="36"/>
        <end position="62"/>
    </location>
</feature>
<feature type="transmembrane region" description="Helical" evidence="9">
    <location>
        <begin position="174"/>
        <end position="195"/>
    </location>
</feature>
<dbReference type="Gene3D" id="1.10.3470.10">
    <property type="entry name" value="ABC transporter involved in vitamin B12 uptake, BtuC"/>
    <property type="match status" value="1"/>
</dbReference>
<comment type="similarity">
    <text evidence="2">Belongs to the binding-protein-dependent transport system permease family. FecCD subfamily.</text>
</comment>
<feature type="transmembrane region" description="Helical" evidence="9">
    <location>
        <begin position="83"/>
        <end position="103"/>
    </location>
</feature>
<accession>A0ABV6II31</accession>
<evidence type="ECO:0000313" key="10">
    <source>
        <dbReference type="EMBL" id="MFC0351500.1"/>
    </source>
</evidence>
<evidence type="ECO:0000256" key="2">
    <source>
        <dbReference type="ARBA" id="ARBA00007935"/>
    </source>
</evidence>
<evidence type="ECO:0000256" key="3">
    <source>
        <dbReference type="ARBA" id="ARBA00022448"/>
    </source>
</evidence>
<name>A0ABV6II31_9BURK</name>
<dbReference type="InterPro" id="IPR000522">
    <property type="entry name" value="ABC_transptr_permease_BtuC"/>
</dbReference>
<dbReference type="InterPro" id="IPR037294">
    <property type="entry name" value="ABC_BtuC-like"/>
</dbReference>
<evidence type="ECO:0000256" key="6">
    <source>
        <dbReference type="ARBA" id="ARBA00022989"/>
    </source>
</evidence>
<keyword evidence="6 9" id="KW-1133">Transmembrane helix</keyword>
<evidence type="ECO:0000256" key="4">
    <source>
        <dbReference type="ARBA" id="ARBA00022475"/>
    </source>
</evidence>
<feature type="transmembrane region" description="Helical" evidence="9">
    <location>
        <begin position="115"/>
        <end position="136"/>
    </location>
</feature>
<dbReference type="PANTHER" id="PTHR30472:SF25">
    <property type="entry name" value="ABC TRANSPORTER PERMEASE PROTEIN MJ0876-RELATED"/>
    <property type="match status" value="1"/>
</dbReference>
<feature type="transmembrane region" description="Helical" evidence="9">
    <location>
        <begin position="143"/>
        <end position="168"/>
    </location>
</feature>
<feature type="transmembrane region" description="Helical" evidence="9">
    <location>
        <begin position="216"/>
        <end position="239"/>
    </location>
</feature>
<keyword evidence="11" id="KW-1185">Reference proteome</keyword>
<gene>
    <name evidence="10" type="ORF">ACFFJH_16890</name>
</gene>
<dbReference type="Proteomes" id="UP001589844">
    <property type="component" value="Unassembled WGS sequence"/>
</dbReference>
<keyword evidence="5 9" id="KW-0812">Transmembrane</keyword>
<feature type="transmembrane region" description="Helical" evidence="9">
    <location>
        <begin position="304"/>
        <end position="322"/>
    </location>
</feature>
<dbReference type="PANTHER" id="PTHR30472">
    <property type="entry name" value="FERRIC ENTEROBACTIN TRANSPORT SYSTEM PERMEASE PROTEIN"/>
    <property type="match status" value="1"/>
</dbReference>
<evidence type="ECO:0000313" key="11">
    <source>
        <dbReference type="Proteomes" id="UP001589844"/>
    </source>
</evidence>
<protein>
    <submittedName>
        <fullName evidence="10">FecCD family ABC transporter permease</fullName>
    </submittedName>
</protein>
<keyword evidence="3" id="KW-0813">Transport</keyword>
<dbReference type="SUPFAM" id="SSF81345">
    <property type="entry name" value="ABC transporter involved in vitamin B12 uptake, BtuC"/>
    <property type="match status" value="1"/>
</dbReference>
<dbReference type="RefSeq" id="WP_390214115.1">
    <property type="nucleotide sequence ID" value="NZ_JBHLXJ010000018.1"/>
</dbReference>